<dbReference type="Proteomes" id="UP000265692">
    <property type="component" value="Unassembled WGS sequence"/>
</dbReference>
<name>A0A396SR77_9BACL</name>
<sequence>MSINSTVIENTLEKLALNNEKRFNAYQIASLSNETDVMAVNNYLLYRSDSNFGILNAKIETLCDNNHPDKHFELNEPLPDYELECRICGCEYIPDMEFSHIVFYFKESYVTEVKKKRLNKQLILCLN</sequence>
<gene>
    <name evidence="1" type="ORF">D1B33_07395</name>
</gene>
<dbReference type="OrthoDB" id="2989659at2"/>
<dbReference type="AlphaFoldDB" id="A0A396SR77"/>
<reference evidence="1 2" key="1">
    <citation type="submission" date="2018-08" db="EMBL/GenBank/DDBJ databases">
        <title>Lysinibacillus sp. YLB-03 draft genome sequence.</title>
        <authorList>
            <person name="Yu L."/>
        </authorList>
    </citation>
    <scope>NUCLEOTIDE SEQUENCE [LARGE SCALE GENOMIC DNA]</scope>
    <source>
        <strain evidence="1 2">YLB-03</strain>
    </source>
</reference>
<dbReference type="EMBL" id="QWEI01000002">
    <property type="protein sequence ID" value="RHW38689.1"/>
    <property type="molecule type" value="Genomic_DNA"/>
</dbReference>
<protein>
    <submittedName>
        <fullName evidence="1">Uncharacterized protein</fullName>
    </submittedName>
</protein>
<evidence type="ECO:0000313" key="2">
    <source>
        <dbReference type="Proteomes" id="UP000265692"/>
    </source>
</evidence>
<keyword evidence="2" id="KW-1185">Reference proteome</keyword>
<comment type="caution">
    <text evidence="1">The sequence shown here is derived from an EMBL/GenBank/DDBJ whole genome shotgun (WGS) entry which is preliminary data.</text>
</comment>
<dbReference type="RefSeq" id="WP_118875720.1">
    <property type="nucleotide sequence ID" value="NZ_QWEI01000002.1"/>
</dbReference>
<organism evidence="1 2">
    <name type="scientific">Ureibacillus yapensis</name>
    <dbReference type="NCBI Taxonomy" id="2304605"/>
    <lineage>
        <taxon>Bacteria</taxon>
        <taxon>Bacillati</taxon>
        <taxon>Bacillota</taxon>
        <taxon>Bacilli</taxon>
        <taxon>Bacillales</taxon>
        <taxon>Caryophanaceae</taxon>
        <taxon>Ureibacillus</taxon>
    </lineage>
</organism>
<proteinExistence type="predicted"/>
<accession>A0A396SR77</accession>
<evidence type="ECO:0000313" key="1">
    <source>
        <dbReference type="EMBL" id="RHW38689.1"/>
    </source>
</evidence>